<dbReference type="InterPro" id="IPR002501">
    <property type="entry name" value="PsdUridine_synth_N"/>
</dbReference>
<keyword evidence="9" id="KW-1185">Reference proteome</keyword>
<organism evidence="8 9">
    <name type="scientific">Roseisolibacter agri</name>
    <dbReference type="NCBI Taxonomy" id="2014610"/>
    <lineage>
        <taxon>Bacteria</taxon>
        <taxon>Pseudomonadati</taxon>
        <taxon>Gemmatimonadota</taxon>
        <taxon>Gemmatimonadia</taxon>
        <taxon>Gemmatimonadales</taxon>
        <taxon>Gemmatimonadaceae</taxon>
        <taxon>Roseisolibacter</taxon>
    </lineage>
</organism>
<dbReference type="HAMAP" id="MF_01080">
    <property type="entry name" value="TruB_bact"/>
    <property type="match status" value="1"/>
</dbReference>
<evidence type="ECO:0000313" key="9">
    <source>
        <dbReference type="Proteomes" id="UP001161325"/>
    </source>
</evidence>
<evidence type="ECO:0000259" key="6">
    <source>
        <dbReference type="Pfam" id="PF01509"/>
    </source>
</evidence>
<dbReference type="GO" id="GO:0003723">
    <property type="term" value="F:RNA binding"/>
    <property type="evidence" value="ECO:0007669"/>
    <property type="project" value="InterPro"/>
</dbReference>
<proteinExistence type="inferred from homology"/>
<accession>A0AA37Q5B0</accession>
<gene>
    <name evidence="5 8" type="primary">truB</name>
    <name evidence="8" type="ORF">rosag_31170</name>
</gene>
<comment type="similarity">
    <text evidence="2 5">Belongs to the pseudouridine synthase TruB family. Type 1 subfamily.</text>
</comment>
<comment type="function">
    <text evidence="5">Responsible for synthesis of pseudouridine from uracil-55 in the psi GC loop of transfer RNAs.</text>
</comment>
<evidence type="ECO:0000256" key="2">
    <source>
        <dbReference type="ARBA" id="ARBA00005642"/>
    </source>
</evidence>
<dbReference type="EC" id="5.4.99.25" evidence="5"/>
<dbReference type="GO" id="GO:0160148">
    <property type="term" value="F:tRNA pseudouridine(55) synthase activity"/>
    <property type="evidence" value="ECO:0007669"/>
    <property type="project" value="UniProtKB-EC"/>
</dbReference>
<dbReference type="CDD" id="cd02573">
    <property type="entry name" value="PseudoU_synth_EcTruB"/>
    <property type="match status" value="1"/>
</dbReference>
<dbReference type="NCBIfam" id="TIGR00431">
    <property type="entry name" value="TruB"/>
    <property type="match status" value="1"/>
</dbReference>
<evidence type="ECO:0000259" key="7">
    <source>
        <dbReference type="Pfam" id="PF16198"/>
    </source>
</evidence>
<keyword evidence="3 5" id="KW-0819">tRNA processing</keyword>
<evidence type="ECO:0000313" key="8">
    <source>
        <dbReference type="EMBL" id="GLC26604.1"/>
    </source>
</evidence>
<keyword evidence="4 5" id="KW-0413">Isomerase</keyword>
<feature type="domain" description="Pseudouridine synthase II N-terminal" evidence="6">
    <location>
        <begin position="24"/>
        <end position="173"/>
    </location>
</feature>
<dbReference type="Gene3D" id="3.30.2350.10">
    <property type="entry name" value="Pseudouridine synthase"/>
    <property type="match status" value="1"/>
</dbReference>
<feature type="domain" description="tRNA pseudouridylate synthase B C-terminal" evidence="7">
    <location>
        <begin position="174"/>
        <end position="214"/>
    </location>
</feature>
<dbReference type="Pfam" id="PF01509">
    <property type="entry name" value="TruB_N"/>
    <property type="match status" value="1"/>
</dbReference>
<evidence type="ECO:0000256" key="1">
    <source>
        <dbReference type="ARBA" id="ARBA00000385"/>
    </source>
</evidence>
<dbReference type="Pfam" id="PF16198">
    <property type="entry name" value="TruB_C_2"/>
    <property type="match status" value="1"/>
</dbReference>
<dbReference type="InterPro" id="IPR032819">
    <property type="entry name" value="TruB_C"/>
</dbReference>
<dbReference type="EMBL" id="BRXS01000004">
    <property type="protein sequence ID" value="GLC26604.1"/>
    <property type="molecule type" value="Genomic_DNA"/>
</dbReference>
<dbReference type="AlphaFoldDB" id="A0AA37Q5B0"/>
<sequence length="285" mass="30387">MADGLLLVDKPAGVTSHDVVNVVRRATGERRVGHAGTLDPFATGLLVVLTGRATRLIPHVSGDPKVYEATVRFGAETDTEDLLGSIVREAPAATEEAVRAAIPALTGWLDQVPPAYSAKRVQGKRAYDLAREGIAVELAPSRVRVDRWELLAWRAGEHVEADVRVTCGGGTYIRSLARDLGRLTGSAAHLTALRRAHSGAFDVAHATSLDDVREGRAVLRAPLDALPEHPVQTLDDGDVRRILAGIQVHAIVDGAWAALTNPSGALVALAERAGERWQPRVVLHG</sequence>
<dbReference type="InterPro" id="IPR014780">
    <property type="entry name" value="tRNA_psdUridine_synth_TruB"/>
</dbReference>
<evidence type="ECO:0000256" key="5">
    <source>
        <dbReference type="HAMAP-Rule" id="MF_01080"/>
    </source>
</evidence>
<name>A0AA37Q5B0_9BACT</name>
<dbReference type="PANTHER" id="PTHR13767:SF2">
    <property type="entry name" value="PSEUDOURIDYLATE SYNTHASE TRUB1"/>
    <property type="match status" value="1"/>
</dbReference>
<feature type="active site" description="Nucleophile" evidence="5">
    <location>
        <position position="39"/>
    </location>
</feature>
<dbReference type="SUPFAM" id="SSF55120">
    <property type="entry name" value="Pseudouridine synthase"/>
    <property type="match status" value="1"/>
</dbReference>
<dbReference type="InterPro" id="IPR020103">
    <property type="entry name" value="PsdUridine_synth_cat_dom_sf"/>
</dbReference>
<comment type="caution">
    <text evidence="8">The sequence shown here is derived from an EMBL/GenBank/DDBJ whole genome shotgun (WGS) entry which is preliminary data.</text>
</comment>
<protein>
    <recommendedName>
        <fullName evidence="5">tRNA pseudouridine synthase B</fullName>
        <ecNumber evidence="5">5.4.99.25</ecNumber>
    </recommendedName>
    <alternativeName>
        <fullName evidence="5">tRNA pseudouridine(55) synthase</fullName>
        <shortName evidence="5">Psi55 synthase</shortName>
    </alternativeName>
    <alternativeName>
        <fullName evidence="5">tRNA pseudouridylate synthase</fullName>
    </alternativeName>
    <alternativeName>
        <fullName evidence="5">tRNA-uridine isomerase</fullName>
    </alternativeName>
</protein>
<dbReference type="RefSeq" id="WP_284351054.1">
    <property type="nucleotide sequence ID" value="NZ_BRXS01000004.1"/>
</dbReference>
<evidence type="ECO:0000256" key="3">
    <source>
        <dbReference type="ARBA" id="ARBA00022694"/>
    </source>
</evidence>
<reference evidence="8" key="1">
    <citation type="submission" date="2022-08" db="EMBL/GenBank/DDBJ databases">
        <title>Draft genome sequencing of Roseisolibacter agri AW1220.</title>
        <authorList>
            <person name="Tobiishi Y."/>
            <person name="Tonouchi A."/>
        </authorList>
    </citation>
    <scope>NUCLEOTIDE SEQUENCE</scope>
    <source>
        <strain evidence="8">AW1220</strain>
    </source>
</reference>
<dbReference type="GO" id="GO:1990481">
    <property type="term" value="P:mRNA pseudouridine synthesis"/>
    <property type="evidence" value="ECO:0007669"/>
    <property type="project" value="TreeGrafter"/>
</dbReference>
<dbReference type="GO" id="GO:0031119">
    <property type="term" value="P:tRNA pseudouridine synthesis"/>
    <property type="evidence" value="ECO:0007669"/>
    <property type="project" value="UniProtKB-UniRule"/>
</dbReference>
<dbReference type="Proteomes" id="UP001161325">
    <property type="component" value="Unassembled WGS sequence"/>
</dbReference>
<dbReference type="PANTHER" id="PTHR13767">
    <property type="entry name" value="TRNA-PSEUDOURIDINE SYNTHASE"/>
    <property type="match status" value="1"/>
</dbReference>
<evidence type="ECO:0000256" key="4">
    <source>
        <dbReference type="ARBA" id="ARBA00023235"/>
    </source>
</evidence>
<comment type="catalytic activity">
    <reaction evidence="1 5">
        <text>uridine(55) in tRNA = pseudouridine(55) in tRNA</text>
        <dbReference type="Rhea" id="RHEA:42532"/>
        <dbReference type="Rhea" id="RHEA-COMP:10101"/>
        <dbReference type="Rhea" id="RHEA-COMP:10102"/>
        <dbReference type="ChEBI" id="CHEBI:65314"/>
        <dbReference type="ChEBI" id="CHEBI:65315"/>
        <dbReference type="EC" id="5.4.99.25"/>
    </reaction>
</comment>